<sequence length="81" mass="9151">MLTNAESKWLKKLQKVLNECPSDRLGFYTIGDEGVFIYDKSFDAEINEFMNAGKDFCIAVYELDADLDHILFPSNVHSTAG</sequence>
<proteinExistence type="predicted"/>
<gene>
    <name evidence="1" type="ORF">KUG47_11895</name>
</gene>
<reference evidence="1 2" key="1">
    <citation type="submission" date="2021-06" db="EMBL/GenBank/DDBJ databases">
        <title>Falsochrobactrum tianjin sp.nov., a new petroleum-degrading bacteria isolated from oily soils.</title>
        <authorList>
            <person name="Chen G."/>
            <person name="Chen H."/>
            <person name="Tian J."/>
            <person name="Qing J."/>
            <person name="Zhong L."/>
            <person name="Ma W."/>
            <person name="Song Y."/>
            <person name="Cui X."/>
            <person name="Yan B."/>
        </authorList>
    </citation>
    <scope>NUCLEOTIDE SEQUENCE [LARGE SCALE GENOMIC DNA]</scope>
    <source>
        <strain evidence="1 2">TDYN1</strain>
    </source>
</reference>
<dbReference type="AlphaFoldDB" id="A0A949UTU6"/>
<accession>A0A949UTU6</accession>
<evidence type="ECO:0000313" key="2">
    <source>
        <dbReference type="Proteomes" id="UP000752297"/>
    </source>
</evidence>
<evidence type="ECO:0000313" key="1">
    <source>
        <dbReference type="EMBL" id="MBV2144195.1"/>
    </source>
</evidence>
<organism evidence="1 2">
    <name type="scientific">Falsochrobactrum tianjinense</name>
    <dbReference type="NCBI Taxonomy" id="2706015"/>
    <lineage>
        <taxon>Bacteria</taxon>
        <taxon>Pseudomonadati</taxon>
        <taxon>Pseudomonadota</taxon>
        <taxon>Alphaproteobacteria</taxon>
        <taxon>Hyphomicrobiales</taxon>
        <taxon>Brucellaceae</taxon>
        <taxon>Falsochrobactrum</taxon>
    </lineage>
</organism>
<name>A0A949UTU6_9HYPH</name>
<protein>
    <submittedName>
        <fullName evidence="1">Uncharacterized protein</fullName>
    </submittedName>
</protein>
<dbReference type="EMBL" id="JAHRVA010000005">
    <property type="protein sequence ID" value="MBV2144195.1"/>
    <property type="molecule type" value="Genomic_DNA"/>
</dbReference>
<dbReference type="Proteomes" id="UP000752297">
    <property type="component" value="Unassembled WGS sequence"/>
</dbReference>
<comment type="caution">
    <text evidence="1">The sequence shown here is derived from an EMBL/GenBank/DDBJ whole genome shotgun (WGS) entry which is preliminary data.</text>
</comment>
<dbReference type="RefSeq" id="WP_217678198.1">
    <property type="nucleotide sequence ID" value="NZ_JAHRVA010000005.1"/>
</dbReference>
<keyword evidence="2" id="KW-1185">Reference proteome</keyword>